<accession>A0ABT8LH54</accession>
<feature type="transmembrane region" description="Helical" evidence="1">
    <location>
        <begin position="112"/>
        <end position="132"/>
    </location>
</feature>
<dbReference type="RefSeq" id="WP_346761399.1">
    <property type="nucleotide sequence ID" value="NZ_JAUJEB010000007.1"/>
</dbReference>
<reference evidence="2" key="1">
    <citation type="submission" date="2023-06" db="EMBL/GenBank/DDBJ databases">
        <title>Genomic of Agaribacillus aureum.</title>
        <authorList>
            <person name="Wang G."/>
        </authorList>
    </citation>
    <scope>NUCLEOTIDE SEQUENCE</scope>
    <source>
        <strain evidence="2">BMA12</strain>
    </source>
</reference>
<keyword evidence="1" id="KW-0812">Transmembrane</keyword>
<name>A0ABT8LH54_9BACT</name>
<proteinExistence type="predicted"/>
<comment type="caution">
    <text evidence="2">The sequence shown here is derived from an EMBL/GenBank/DDBJ whole genome shotgun (WGS) entry which is preliminary data.</text>
</comment>
<protein>
    <submittedName>
        <fullName evidence="2">Cytochrome C</fullName>
    </submittedName>
</protein>
<sequence>MDKADKKIRIFLDDDSIPFAEYTPPVKFQLDTTKMQDGDHTLTIVARSTDGREGIKKVDFVVRNGPEINVSGIKNNDVVDDKVNIVVNAYGSETREIFVVDGSENPNAIPNWLWVVMLGFIAWGAFYLISYLNAPN</sequence>
<keyword evidence="3" id="KW-1185">Reference proteome</keyword>
<evidence type="ECO:0000313" key="3">
    <source>
        <dbReference type="Proteomes" id="UP001172083"/>
    </source>
</evidence>
<keyword evidence="1" id="KW-1133">Transmembrane helix</keyword>
<keyword evidence="1" id="KW-0472">Membrane</keyword>
<evidence type="ECO:0000313" key="2">
    <source>
        <dbReference type="EMBL" id="MDN5216065.1"/>
    </source>
</evidence>
<evidence type="ECO:0000256" key="1">
    <source>
        <dbReference type="SAM" id="Phobius"/>
    </source>
</evidence>
<gene>
    <name evidence="2" type="ORF">QQ020_28560</name>
</gene>
<organism evidence="2 3">
    <name type="scientific">Agaribacillus aureus</name>
    <dbReference type="NCBI Taxonomy" id="3051825"/>
    <lineage>
        <taxon>Bacteria</taxon>
        <taxon>Pseudomonadati</taxon>
        <taxon>Bacteroidota</taxon>
        <taxon>Cytophagia</taxon>
        <taxon>Cytophagales</taxon>
        <taxon>Splendidivirgaceae</taxon>
        <taxon>Agaribacillus</taxon>
    </lineage>
</organism>
<dbReference type="Proteomes" id="UP001172083">
    <property type="component" value="Unassembled WGS sequence"/>
</dbReference>
<dbReference type="EMBL" id="JAUJEB010000007">
    <property type="protein sequence ID" value="MDN5216065.1"/>
    <property type="molecule type" value="Genomic_DNA"/>
</dbReference>